<dbReference type="Gene3D" id="3.40.50.300">
    <property type="entry name" value="P-loop containing nucleotide triphosphate hydrolases"/>
    <property type="match status" value="1"/>
</dbReference>
<dbReference type="eggNOG" id="COG0194">
    <property type="taxonomic scope" value="Bacteria"/>
</dbReference>
<proteinExistence type="inferred from homology"/>
<dbReference type="PROSITE" id="PS50052">
    <property type="entry name" value="GUANYLATE_KINASE_2"/>
    <property type="match status" value="1"/>
</dbReference>
<dbReference type="Proteomes" id="UP000028875">
    <property type="component" value="Unassembled WGS sequence"/>
</dbReference>
<feature type="domain" description="Guanylate kinase-like" evidence="6">
    <location>
        <begin position="2"/>
        <end position="176"/>
    </location>
</feature>
<keyword evidence="8" id="KW-1185">Reference proteome</keyword>
<dbReference type="InterPro" id="IPR027417">
    <property type="entry name" value="P-loop_NTPase"/>
</dbReference>
<keyword evidence="4 7" id="KW-0418">Kinase</keyword>
<dbReference type="STRING" id="1462526.BN990_04126"/>
<evidence type="ECO:0000256" key="1">
    <source>
        <dbReference type="ARBA" id="ARBA00003531"/>
    </source>
</evidence>
<evidence type="ECO:0000259" key="6">
    <source>
        <dbReference type="PROSITE" id="PS50052"/>
    </source>
</evidence>
<dbReference type="GO" id="GO:0004385">
    <property type="term" value="F:GMP kinase activity"/>
    <property type="evidence" value="ECO:0007669"/>
    <property type="project" value="UniProtKB-EC"/>
</dbReference>
<reference evidence="8" key="2">
    <citation type="submission" date="2014-05" db="EMBL/GenBank/DDBJ databases">
        <title>Draft genome sequence of Virgibacillus massiliensis Vm-5.</title>
        <authorList>
            <person name="Khelaifia S."/>
            <person name="Croce O."/>
            <person name="Lagier J.C."/>
            <person name="Raoult D."/>
        </authorList>
    </citation>
    <scope>NUCLEOTIDE SEQUENCE [LARGE SCALE GENOMIC DNA]</scope>
    <source>
        <strain evidence="8">Vm-5</strain>
    </source>
</reference>
<comment type="catalytic activity">
    <reaction evidence="5">
        <text>GMP + ATP = GDP + ADP</text>
        <dbReference type="Rhea" id="RHEA:20780"/>
        <dbReference type="ChEBI" id="CHEBI:30616"/>
        <dbReference type="ChEBI" id="CHEBI:58115"/>
        <dbReference type="ChEBI" id="CHEBI:58189"/>
        <dbReference type="ChEBI" id="CHEBI:456216"/>
        <dbReference type="EC" id="2.7.4.8"/>
    </reaction>
</comment>
<evidence type="ECO:0000313" key="8">
    <source>
        <dbReference type="Proteomes" id="UP000028875"/>
    </source>
</evidence>
<evidence type="ECO:0000313" key="7">
    <source>
        <dbReference type="EMBL" id="CDQ41749.1"/>
    </source>
</evidence>
<gene>
    <name evidence="7" type="primary">gmk_2</name>
    <name evidence="7" type="ORF">BN990_04126</name>
</gene>
<evidence type="ECO:0000256" key="2">
    <source>
        <dbReference type="ARBA" id="ARBA00005790"/>
    </source>
</evidence>
<dbReference type="PANTHER" id="PTHR23117:SF13">
    <property type="entry name" value="GUANYLATE KINASE"/>
    <property type="match status" value="1"/>
</dbReference>
<protein>
    <submittedName>
        <fullName evidence="7">Guanylate kinase</fullName>
    </submittedName>
</protein>
<dbReference type="AlphaFoldDB" id="A0A024QGW6"/>
<dbReference type="SMART" id="SM00072">
    <property type="entry name" value="GuKc"/>
    <property type="match status" value="1"/>
</dbReference>
<evidence type="ECO:0000256" key="3">
    <source>
        <dbReference type="ARBA" id="ARBA00022679"/>
    </source>
</evidence>
<dbReference type="Pfam" id="PF00625">
    <property type="entry name" value="Guanylate_kin"/>
    <property type="match status" value="1"/>
</dbReference>
<keyword evidence="3" id="KW-0808">Transferase</keyword>
<dbReference type="RefSeq" id="WP_051739324.1">
    <property type="nucleotide sequence ID" value="NZ_BNER01000008.1"/>
</dbReference>
<organism evidence="7 8">
    <name type="scientific">Virgibacillus massiliensis</name>
    <dbReference type="NCBI Taxonomy" id="1462526"/>
    <lineage>
        <taxon>Bacteria</taxon>
        <taxon>Bacillati</taxon>
        <taxon>Bacillota</taxon>
        <taxon>Bacilli</taxon>
        <taxon>Bacillales</taxon>
        <taxon>Bacillaceae</taxon>
        <taxon>Virgibacillus</taxon>
    </lineage>
</organism>
<dbReference type="InterPro" id="IPR008145">
    <property type="entry name" value="GK/Ca_channel_bsu"/>
</dbReference>
<accession>A0A024QGW6</accession>
<comment type="caution">
    <text evidence="7">The sequence shown here is derived from an EMBL/GenBank/DDBJ whole genome shotgun (WGS) entry which is preliminary data.</text>
</comment>
<name>A0A024QGW6_9BACI</name>
<dbReference type="PANTHER" id="PTHR23117">
    <property type="entry name" value="GUANYLATE KINASE-RELATED"/>
    <property type="match status" value="1"/>
</dbReference>
<evidence type="ECO:0000256" key="5">
    <source>
        <dbReference type="ARBA" id="ARBA00048594"/>
    </source>
</evidence>
<evidence type="ECO:0000256" key="4">
    <source>
        <dbReference type="ARBA" id="ARBA00022777"/>
    </source>
</evidence>
<dbReference type="InterPro" id="IPR008144">
    <property type="entry name" value="Guanylate_kin-like_dom"/>
</dbReference>
<dbReference type="SUPFAM" id="SSF52540">
    <property type="entry name" value="P-loop containing nucleoside triphosphate hydrolases"/>
    <property type="match status" value="1"/>
</dbReference>
<comment type="similarity">
    <text evidence="2">Belongs to the guanylate kinase family.</text>
</comment>
<sequence length="185" mass="21742">MNKLYCLIGPSSAGKDSIKYASGLPYVVSYRTRKKRKGEIEGRDGYFISRDEFNDKHDKWIAKTDYGGNLYGITMEEIKQLGKSSMIYVIDWDGFLYMKNKFKELNMINEVVSIYIDVDPRDLRNRMVKQERSEIEIQQRLKRLHLDLKVKHKCDYIINNKGSLEYAVEQLFNVIDENCTCTRSI</sequence>
<dbReference type="GO" id="GO:0005829">
    <property type="term" value="C:cytosol"/>
    <property type="evidence" value="ECO:0007669"/>
    <property type="project" value="TreeGrafter"/>
</dbReference>
<dbReference type="OrthoDB" id="1033810at2"/>
<comment type="function">
    <text evidence="1">Essential for recycling GMP and indirectly, cGMP.</text>
</comment>
<dbReference type="EMBL" id="CCDP010000003">
    <property type="protein sequence ID" value="CDQ41749.1"/>
    <property type="molecule type" value="Genomic_DNA"/>
</dbReference>
<reference evidence="7 8" key="1">
    <citation type="submission" date="2014-03" db="EMBL/GenBank/DDBJ databases">
        <authorList>
            <person name="Urmite Genomes U."/>
        </authorList>
    </citation>
    <scope>NUCLEOTIDE SEQUENCE [LARGE SCALE GENOMIC DNA]</scope>
    <source>
        <strain evidence="7 8">Vm-5</strain>
    </source>
</reference>